<keyword evidence="10 11" id="KW-0961">Cell wall biogenesis/degradation</keyword>
<dbReference type="InterPro" id="IPR004268">
    <property type="entry name" value="MurJ"/>
</dbReference>
<evidence type="ECO:0000256" key="10">
    <source>
        <dbReference type="HAMAP-Rule" id="MF_02078"/>
    </source>
</evidence>
<dbReference type="Pfam" id="PF03023">
    <property type="entry name" value="MurJ"/>
    <property type="match status" value="1"/>
</dbReference>
<dbReference type="Proteomes" id="UP000183900">
    <property type="component" value="Unassembled WGS sequence"/>
</dbReference>
<organism evidence="12 13">
    <name type="scientific">Pannonibacter indicus</name>
    <dbReference type="NCBI Taxonomy" id="466044"/>
    <lineage>
        <taxon>Bacteria</taxon>
        <taxon>Pseudomonadati</taxon>
        <taxon>Pseudomonadota</taxon>
        <taxon>Alphaproteobacteria</taxon>
        <taxon>Hyphomicrobiales</taxon>
        <taxon>Stappiaceae</taxon>
        <taxon>Pannonibacter</taxon>
    </lineage>
</organism>
<dbReference type="AlphaFoldDB" id="A0A0K6HR34"/>
<feature type="transmembrane region" description="Helical" evidence="10">
    <location>
        <begin position="90"/>
        <end position="114"/>
    </location>
</feature>
<dbReference type="GO" id="GO:0008360">
    <property type="term" value="P:regulation of cell shape"/>
    <property type="evidence" value="ECO:0007669"/>
    <property type="project" value="UniProtKB-UniRule"/>
</dbReference>
<comment type="subcellular location">
    <subcellularLocation>
        <location evidence="10">Cell inner membrane</location>
        <topology evidence="10">Multi-pass membrane protein</topology>
    </subcellularLocation>
    <subcellularLocation>
        <location evidence="1">Cell membrane</location>
        <topology evidence="1">Multi-pass membrane protein</topology>
    </subcellularLocation>
</comment>
<dbReference type="CDD" id="cd13123">
    <property type="entry name" value="MATE_MurJ_like"/>
    <property type="match status" value="1"/>
</dbReference>
<evidence type="ECO:0000256" key="3">
    <source>
        <dbReference type="ARBA" id="ARBA00022692"/>
    </source>
</evidence>
<name>A0A0K6HR34_9HYPH</name>
<evidence type="ECO:0000256" key="4">
    <source>
        <dbReference type="ARBA" id="ARBA00022960"/>
    </source>
</evidence>
<dbReference type="EMBL" id="CYHE01000002">
    <property type="protein sequence ID" value="CUA93502.1"/>
    <property type="molecule type" value="Genomic_DNA"/>
</dbReference>
<keyword evidence="10 11" id="KW-0813">Transport</keyword>
<dbReference type="GO" id="GO:0071555">
    <property type="term" value="P:cell wall organization"/>
    <property type="evidence" value="ECO:0007669"/>
    <property type="project" value="UniProtKB-UniRule"/>
</dbReference>
<comment type="function">
    <text evidence="8 10 11">Involved in peptidoglycan biosynthesis. Transports lipid-linked peptidoglycan precursors from the inner to the outer leaflet of the cytoplasmic membrane.</text>
</comment>
<feature type="transmembrane region" description="Helical" evidence="10">
    <location>
        <begin position="189"/>
        <end position="212"/>
    </location>
</feature>
<feature type="transmembrane region" description="Helical" evidence="10">
    <location>
        <begin position="482"/>
        <end position="509"/>
    </location>
</feature>
<feature type="transmembrane region" description="Helical" evidence="10">
    <location>
        <begin position="233"/>
        <end position="257"/>
    </location>
</feature>
<feature type="transmembrane region" description="Helical" evidence="10">
    <location>
        <begin position="134"/>
        <end position="154"/>
    </location>
</feature>
<dbReference type="GO" id="GO:0034204">
    <property type="term" value="P:lipid translocation"/>
    <property type="evidence" value="ECO:0007669"/>
    <property type="project" value="TreeGrafter"/>
</dbReference>
<keyword evidence="3 10" id="KW-0812">Transmembrane</keyword>
<evidence type="ECO:0000256" key="2">
    <source>
        <dbReference type="ARBA" id="ARBA00022475"/>
    </source>
</evidence>
<evidence type="ECO:0000256" key="11">
    <source>
        <dbReference type="PIRNR" id="PIRNR002869"/>
    </source>
</evidence>
<feature type="transmembrane region" description="Helical" evidence="10">
    <location>
        <begin position="352"/>
        <end position="373"/>
    </location>
</feature>
<gene>
    <name evidence="10" type="primary">murJ</name>
    <name evidence="12" type="ORF">Ga0061067_102407</name>
</gene>
<reference evidence="13" key="1">
    <citation type="submission" date="2015-08" db="EMBL/GenBank/DDBJ databases">
        <authorList>
            <person name="Varghese N."/>
        </authorList>
    </citation>
    <scope>NUCLEOTIDE SEQUENCE [LARGE SCALE GENOMIC DNA]</scope>
    <source>
        <strain evidence="13">DSM 23407</strain>
    </source>
</reference>
<dbReference type="PIRSF" id="PIRSF002869">
    <property type="entry name" value="MviN"/>
    <property type="match status" value="1"/>
</dbReference>
<dbReference type="OrthoDB" id="9816572at2"/>
<keyword evidence="5 10" id="KW-0573">Peptidoglycan synthesis</keyword>
<evidence type="ECO:0000256" key="9">
    <source>
        <dbReference type="ARBA" id="ARBA00061532"/>
    </source>
</evidence>
<accession>A0A0K6HR34</accession>
<evidence type="ECO:0000256" key="6">
    <source>
        <dbReference type="ARBA" id="ARBA00022989"/>
    </source>
</evidence>
<feature type="transmembrane region" description="Helical" evidence="10">
    <location>
        <begin position="316"/>
        <end position="340"/>
    </location>
</feature>
<evidence type="ECO:0000256" key="5">
    <source>
        <dbReference type="ARBA" id="ARBA00022984"/>
    </source>
</evidence>
<dbReference type="PANTHER" id="PTHR47019:SF1">
    <property type="entry name" value="LIPID II FLIPPASE MURJ"/>
    <property type="match status" value="1"/>
</dbReference>
<keyword evidence="4 10" id="KW-0133">Cell shape</keyword>
<protein>
    <recommendedName>
        <fullName evidence="10">Probable lipid II flippase MurJ</fullName>
    </recommendedName>
</protein>
<dbReference type="GO" id="GO:0015648">
    <property type="term" value="F:lipid-linked peptidoglycan transporter activity"/>
    <property type="evidence" value="ECO:0007669"/>
    <property type="project" value="UniProtKB-UniRule"/>
</dbReference>
<evidence type="ECO:0000313" key="13">
    <source>
        <dbReference type="Proteomes" id="UP000183900"/>
    </source>
</evidence>
<dbReference type="NCBIfam" id="TIGR01695">
    <property type="entry name" value="murJ_mviN"/>
    <property type="match status" value="1"/>
</dbReference>
<evidence type="ECO:0000256" key="8">
    <source>
        <dbReference type="ARBA" id="ARBA00060041"/>
    </source>
</evidence>
<keyword evidence="13" id="KW-1185">Reference proteome</keyword>
<dbReference type="PANTHER" id="PTHR47019">
    <property type="entry name" value="LIPID II FLIPPASE MURJ"/>
    <property type="match status" value="1"/>
</dbReference>
<dbReference type="HAMAP" id="MF_02078">
    <property type="entry name" value="MurJ_MviN"/>
    <property type="match status" value="1"/>
</dbReference>
<dbReference type="GO" id="GO:0009252">
    <property type="term" value="P:peptidoglycan biosynthetic process"/>
    <property type="evidence" value="ECO:0007669"/>
    <property type="project" value="UniProtKB-UniRule"/>
</dbReference>
<dbReference type="RefSeq" id="WP_055454659.1">
    <property type="nucleotide sequence ID" value="NZ_CYHE01000002.1"/>
</dbReference>
<feature type="transmembrane region" description="Helical" evidence="10">
    <location>
        <begin position="444"/>
        <end position="462"/>
    </location>
</feature>
<evidence type="ECO:0000256" key="7">
    <source>
        <dbReference type="ARBA" id="ARBA00023136"/>
    </source>
</evidence>
<dbReference type="UniPathway" id="UPA00219"/>
<feature type="transmembrane region" description="Helical" evidence="10">
    <location>
        <begin position="277"/>
        <end position="295"/>
    </location>
</feature>
<keyword evidence="10" id="KW-0997">Cell inner membrane</keyword>
<keyword evidence="7 10" id="KW-0472">Membrane</keyword>
<keyword evidence="6 10" id="KW-1133">Transmembrane helix</keyword>
<dbReference type="GO" id="GO:0005886">
    <property type="term" value="C:plasma membrane"/>
    <property type="evidence" value="ECO:0007669"/>
    <property type="project" value="UniProtKB-SubCell"/>
</dbReference>
<keyword evidence="2 10" id="KW-1003">Cell membrane</keyword>
<feature type="transmembrane region" description="Helical" evidence="10">
    <location>
        <begin position="411"/>
        <end position="432"/>
    </location>
</feature>
<dbReference type="PRINTS" id="PR01806">
    <property type="entry name" value="VIRFACTRMVIN"/>
</dbReference>
<proteinExistence type="inferred from homology"/>
<evidence type="ECO:0000256" key="1">
    <source>
        <dbReference type="ARBA" id="ARBA00004651"/>
    </source>
</evidence>
<feature type="transmembrane region" description="Helical" evidence="10">
    <location>
        <begin position="385"/>
        <end position="405"/>
    </location>
</feature>
<sequence length="536" mass="56584">MSMLRNFATVGGATLASRLIGFARDAMLAAVVGTGPVADAFVVAFRLPNLFRRLFAEGAFNSAFVPLFGRTLEEEGEEAARRVAGEIAAALFWTLIALTALAQVFMPAVVRALAPGFAAEPEKFDLTVLMSRIAFPYLLFMSMLAFAAGILNTYHRFAAAAFAPVMLNVVMCAVLAAIAFAGVSGERTLALSLSCGVALAGIVQLVFVLAGLKRLGFRVPVLRPRLTPAVRRLALLGVPGVIAGGITQINIVVGQVIASGEASANALLYYADRLYQLPLGVIGIAVGVVLLPSLTRQLRSGQGGLFRQTLNGAMEFALALTLPAAVALVLIPEEIVSVLFQRGAFGREAVEGTALALAAFAWGLPAFVLHKVFAPGFFAREDMRTPMWCAGISAVINLVLSLLLFPDFRHIGIAAATSISGWVNTGLLGLALWRSGYFVPDRLVLRKVALLFLASLLMGAAVELLSGPLEPLLTSGHLSIRLAGLLLLTGSGMAIFAVFAQITGGADLIGFTRRLRKGRENGEDGKRDAMPGFMSD</sequence>
<comment type="pathway">
    <text evidence="10">Cell wall biogenesis; peptidoglycan biosynthesis.</text>
</comment>
<dbReference type="InterPro" id="IPR051050">
    <property type="entry name" value="Lipid_II_flippase_MurJ/MviN"/>
</dbReference>
<comment type="similarity">
    <text evidence="9 10 11">Belongs to the MurJ/MviN family.</text>
</comment>
<feature type="transmembrane region" description="Helical" evidence="10">
    <location>
        <begin position="161"/>
        <end position="183"/>
    </location>
</feature>
<evidence type="ECO:0000313" key="12">
    <source>
        <dbReference type="EMBL" id="CUA93502.1"/>
    </source>
</evidence>